<dbReference type="AlphaFoldDB" id="A0A2W2BAJ4"/>
<evidence type="ECO:0000313" key="3">
    <source>
        <dbReference type="Proteomes" id="UP000248749"/>
    </source>
</evidence>
<dbReference type="InterPro" id="IPR000873">
    <property type="entry name" value="AMP-dep_synth/lig_dom"/>
</dbReference>
<dbReference type="Pfam" id="PF00501">
    <property type="entry name" value="AMP-binding"/>
    <property type="match status" value="1"/>
</dbReference>
<dbReference type="SUPFAM" id="SSF56801">
    <property type="entry name" value="Acetyl-CoA synthetase-like"/>
    <property type="match status" value="1"/>
</dbReference>
<proteinExistence type="predicted"/>
<keyword evidence="3" id="KW-1185">Reference proteome</keyword>
<dbReference type="PANTHER" id="PTHR45527:SF1">
    <property type="entry name" value="FATTY ACID SYNTHASE"/>
    <property type="match status" value="1"/>
</dbReference>
<feature type="domain" description="AMP-dependent synthetase/ligase" evidence="1">
    <location>
        <begin position="3"/>
        <end position="162"/>
    </location>
</feature>
<evidence type="ECO:0000313" key="2">
    <source>
        <dbReference type="EMBL" id="PZF82260.1"/>
    </source>
</evidence>
<dbReference type="Gene3D" id="3.40.50.12780">
    <property type="entry name" value="N-terminal domain of ligase-like"/>
    <property type="match status" value="1"/>
</dbReference>
<protein>
    <recommendedName>
        <fullName evidence="1">AMP-dependent synthetase/ligase domain-containing protein</fullName>
    </recommendedName>
</protein>
<organism evidence="2 3">
    <name type="scientific">Micromonospora deserti</name>
    <dbReference type="NCBI Taxonomy" id="2070366"/>
    <lineage>
        <taxon>Bacteria</taxon>
        <taxon>Bacillati</taxon>
        <taxon>Actinomycetota</taxon>
        <taxon>Actinomycetes</taxon>
        <taxon>Micromonosporales</taxon>
        <taxon>Micromonosporaceae</taxon>
        <taxon>Micromonospora</taxon>
    </lineage>
</organism>
<dbReference type="InterPro" id="IPR042099">
    <property type="entry name" value="ANL_N_sf"/>
</dbReference>
<accession>A0A2W2BAJ4</accession>
<evidence type="ECO:0000259" key="1">
    <source>
        <dbReference type="Pfam" id="PF00501"/>
    </source>
</evidence>
<dbReference type="GO" id="GO:0043041">
    <property type="term" value="P:amino acid activation for nonribosomal peptide biosynthetic process"/>
    <property type="evidence" value="ECO:0007669"/>
    <property type="project" value="TreeGrafter"/>
</dbReference>
<dbReference type="Proteomes" id="UP000248749">
    <property type="component" value="Unassembled WGS sequence"/>
</dbReference>
<dbReference type="EMBL" id="POUB01000522">
    <property type="protein sequence ID" value="PZF82260.1"/>
    <property type="molecule type" value="Genomic_DNA"/>
</dbReference>
<feature type="non-terminal residue" evidence="2">
    <location>
        <position position="164"/>
    </location>
</feature>
<dbReference type="GO" id="GO:0031177">
    <property type="term" value="F:phosphopantetheine binding"/>
    <property type="evidence" value="ECO:0007669"/>
    <property type="project" value="TreeGrafter"/>
</dbReference>
<name>A0A2W2BAJ4_9ACTN</name>
<comment type="caution">
    <text evidence="2">The sequence shown here is derived from an EMBL/GenBank/DDBJ whole genome shotgun (WGS) entry which is preliminary data.</text>
</comment>
<dbReference type="GO" id="GO:0044550">
    <property type="term" value="P:secondary metabolite biosynthetic process"/>
    <property type="evidence" value="ECO:0007669"/>
    <property type="project" value="TreeGrafter"/>
</dbReference>
<gene>
    <name evidence="2" type="ORF">C1I99_31615</name>
</gene>
<sequence length="164" mass="17273">MVVPHTGVASLVAVFNATVPSGPGDRVLQFASPSFDVTLAELAQALLSGAAWVIVPDELRVGADLARFAVECGLTHLTVPPSVLATIPEDVDLPDGASLVVGTEEVPAGLVDRWAGGRVMVNAYGPTEVTVNSTFWRCEPGWSGRRLPIGRPDLNTRAYVLDGR</sequence>
<dbReference type="PANTHER" id="PTHR45527">
    <property type="entry name" value="NONRIBOSOMAL PEPTIDE SYNTHETASE"/>
    <property type="match status" value="1"/>
</dbReference>
<reference evidence="2 3" key="1">
    <citation type="submission" date="2018-01" db="EMBL/GenBank/DDBJ databases">
        <title>Draft genome sequence of Salinispora sp. 13K206.</title>
        <authorList>
            <person name="Sahin N."/>
            <person name="Saygin H."/>
            <person name="Ay H."/>
        </authorList>
    </citation>
    <scope>NUCLEOTIDE SEQUENCE [LARGE SCALE GENOMIC DNA]</scope>
    <source>
        <strain evidence="2 3">13K206</strain>
    </source>
</reference>
<dbReference type="GO" id="GO:0005737">
    <property type="term" value="C:cytoplasm"/>
    <property type="evidence" value="ECO:0007669"/>
    <property type="project" value="TreeGrafter"/>
</dbReference>